<comment type="caution">
    <text evidence="2">The sequence shown here is derived from an EMBL/GenBank/DDBJ whole genome shotgun (WGS) entry which is preliminary data.</text>
</comment>
<gene>
    <name evidence="2" type="ORF">ACFQDH_05540</name>
</gene>
<dbReference type="InterPro" id="IPR038720">
    <property type="entry name" value="YprB_RNase_H-like_dom"/>
</dbReference>
<feature type="domain" description="YprB ribonuclease H-like" evidence="1">
    <location>
        <begin position="427"/>
        <end position="551"/>
    </location>
</feature>
<dbReference type="EMBL" id="JBHSWH010000001">
    <property type="protein sequence ID" value="MFC6704740.1"/>
    <property type="molecule type" value="Genomic_DNA"/>
</dbReference>
<evidence type="ECO:0000313" key="3">
    <source>
        <dbReference type="Proteomes" id="UP001596298"/>
    </source>
</evidence>
<protein>
    <submittedName>
        <fullName evidence="2">Ribonuclease H-like domain-containing protein</fullName>
    </submittedName>
</protein>
<dbReference type="Pfam" id="PF13482">
    <property type="entry name" value="RNase_H_2"/>
    <property type="match status" value="1"/>
</dbReference>
<dbReference type="Proteomes" id="UP001596298">
    <property type="component" value="Unassembled WGS sequence"/>
</dbReference>
<organism evidence="2 3">
    <name type="scientific">Flexivirga alba</name>
    <dbReference type="NCBI Taxonomy" id="702742"/>
    <lineage>
        <taxon>Bacteria</taxon>
        <taxon>Bacillati</taxon>
        <taxon>Actinomycetota</taxon>
        <taxon>Actinomycetes</taxon>
        <taxon>Micrococcales</taxon>
        <taxon>Dermacoccaceae</taxon>
        <taxon>Flexivirga</taxon>
    </lineage>
</organism>
<evidence type="ECO:0000259" key="1">
    <source>
        <dbReference type="Pfam" id="PF13482"/>
    </source>
</evidence>
<dbReference type="RefSeq" id="WP_382399247.1">
    <property type="nucleotide sequence ID" value="NZ_JBHSWH010000001.1"/>
</dbReference>
<keyword evidence="3" id="KW-1185">Reference proteome</keyword>
<reference evidence="3" key="1">
    <citation type="journal article" date="2019" name="Int. J. Syst. Evol. Microbiol.">
        <title>The Global Catalogue of Microorganisms (GCM) 10K type strain sequencing project: providing services to taxonomists for standard genome sequencing and annotation.</title>
        <authorList>
            <consortium name="The Broad Institute Genomics Platform"/>
            <consortium name="The Broad Institute Genome Sequencing Center for Infectious Disease"/>
            <person name="Wu L."/>
            <person name="Ma J."/>
        </authorList>
    </citation>
    <scope>NUCLEOTIDE SEQUENCE [LARGE SCALE GENOMIC DNA]</scope>
    <source>
        <strain evidence="3">CCUG 58127</strain>
    </source>
</reference>
<evidence type="ECO:0000313" key="2">
    <source>
        <dbReference type="EMBL" id="MFC6704740.1"/>
    </source>
</evidence>
<name>A0ABW2AD07_9MICO</name>
<accession>A0ABW2AD07</accession>
<proteinExistence type="predicted"/>
<sequence>MSEVFLGGYPAKKCPRVVHNENAPGTVAVELPVPAHLQILFDEGRAFQDEVVEVLRDVLGGGGTFLDADASWAATIDATLTAMGRGDPAIVGGRLPDIAARRGAPDLLVRAGAEDRPSYLPVDIKHHHTLSASKTKQLTYSPIDTPMRWESADAVCNRGGHWRDDVMQLAHYTRMLQDLGFHPGEEWLHGGILGTDSYDGLTLHGCGITWYDLTEAGERTFSATTESGRRMRSPLERYDHEFGFRVEVAQAARDGRELVRPIGTDECFDCVWAQQCEQVVGPDDAGFALRHGRLRTREWQYLASRGVTTLADLAALEIDADLLDGFARNAASRQGAAAAEKALRAAVTKADLTLRGVDIEPSGDAGAWPEVPTADVEIDFDIEWDRAGRIYQYGLRVRHGTDETTARYEPVVSFEPLDVASEVALAEQAADRFAALIADAELRGRRLMIFHWSGVEVSRTRKFPRLAALLEGRTVDLLAWASTEFVARKSFSIKDVAPIFGFEWGVDDAGGFSSMDKIEHARGTGPDAAAARTWCLDYNESDVAAQAAIRDGLRARG</sequence>